<dbReference type="Gene3D" id="3.30.470.20">
    <property type="entry name" value="ATP-grasp fold, B domain"/>
    <property type="match status" value="1"/>
</dbReference>
<protein>
    <recommendedName>
        <fullName evidence="3">ATP-grasp domain-containing protein</fullName>
    </recommendedName>
</protein>
<dbReference type="InterPro" id="IPR013815">
    <property type="entry name" value="ATP_grasp_subdomain_1"/>
</dbReference>
<sequence>MIAIHFEQGNNFSVRWKEYCEEKNLPFKVVSCYDSDILDQLVGCTCLLWNVNNFNYKDQIMSKYLVKSLENIGIQVFPNYSTLWHYDDKVAQKYLLESIGAPLVKSFVFYDKKTALKWIETTTFPKVFKLRKGSGSKNVVLCKNKTHARKLANTAFGKGFPMLDMVSILKERHRKYKLGKESLLGLIKGAIRIFIGTPFKNMSTREKGYLYFQEFMPDNKYDQRIVIIGQKAFALKRMVRDNDFRASGSGLFYYDKELFDERCLKIAFEVSNKLNFQSMAYDFVYDQNNEPKIIEISFAFNPKAYLDCPGYWDADLNWHHDKVSFQDWMIEGLNCS</sequence>
<dbReference type="Proteomes" id="UP001206312">
    <property type="component" value="Unassembled WGS sequence"/>
</dbReference>
<dbReference type="RefSeq" id="WP_252739706.1">
    <property type="nucleotide sequence ID" value="NZ_JAMXIB010000001.1"/>
</dbReference>
<comment type="caution">
    <text evidence="1">The sequence shown here is derived from an EMBL/GenBank/DDBJ whole genome shotgun (WGS) entry which is preliminary data.</text>
</comment>
<dbReference type="EMBL" id="JAMXIB010000001">
    <property type="protein sequence ID" value="MCO5723327.1"/>
    <property type="molecule type" value="Genomic_DNA"/>
</dbReference>
<gene>
    <name evidence="1" type="ORF">NG653_00565</name>
</gene>
<accession>A0ABT1AUQ7</accession>
<evidence type="ECO:0008006" key="3">
    <source>
        <dbReference type="Google" id="ProtNLM"/>
    </source>
</evidence>
<organism evidence="1 2">
    <name type="scientific">Robiginitalea marina</name>
    <dbReference type="NCBI Taxonomy" id="2954105"/>
    <lineage>
        <taxon>Bacteria</taxon>
        <taxon>Pseudomonadati</taxon>
        <taxon>Bacteroidota</taxon>
        <taxon>Flavobacteriia</taxon>
        <taxon>Flavobacteriales</taxon>
        <taxon>Flavobacteriaceae</taxon>
        <taxon>Robiginitalea</taxon>
    </lineage>
</organism>
<dbReference type="Gene3D" id="3.30.1490.20">
    <property type="entry name" value="ATP-grasp fold, A domain"/>
    <property type="match status" value="1"/>
</dbReference>
<dbReference type="PANTHER" id="PTHR21621:SF0">
    <property type="entry name" value="BETA-CITRYLGLUTAMATE SYNTHASE B-RELATED"/>
    <property type="match status" value="1"/>
</dbReference>
<dbReference type="PANTHER" id="PTHR21621">
    <property type="entry name" value="RIBOSOMAL PROTEIN S6 MODIFICATION PROTEIN"/>
    <property type="match status" value="1"/>
</dbReference>
<proteinExistence type="predicted"/>
<dbReference type="SUPFAM" id="SSF56059">
    <property type="entry name" value="Glutathione synthetase ATP-binding domain-like"/>
    <property type="match status" value="1"/>
</dbReference>
<keyword evidence="2" id="KW-1185">Reference proteome</keyword>
<reference evidence="1 2" key="1">
    <citation type="submission" date="2022-06" db="EMBL/GenBank/DDBJ databases">
        <authorList>
            <person name="Xuan X."/>
        </authorList>
    </citation>
    <scope>NUCLEOTIDE SEQUENCE [LARGE SCALE GENOMIC DNA]</scope>
    <source>
        <strain evidence="1 2">2V75</strain>
    </source>
</reference>
<name>A0ABT1AUQ7_9FLAO</name>
<evidence type="ECO:0000313" key="1">
    <source>
        <dbReference type="EMBL" id="MCO5723327.1"/>
    </source>
</evidence>
<evidence type="ECO:0000313" key="2">
    <source>
        <dbReference type="Proteomes" id="UP001206312"/>
    </source>
</evidence>